<accession>A0AAF3F8V6</accession>
<keyword evidence="2" id="KW-0732">Signal</keyword>
<protein>
    <submittedName>
        <fullName evidence="4">Uncharacterized protein</fullName>
    </submittedName>
</protein>
<evidence type="ECO:0000256" key="1">
    <source>
        <dbReference type="SAM" id="MobiDB-lite"/>
    </source>
</evidence>
<reference evidence="4" key="1">
    <citation type="submission" date="2024-02" db="UniProtKB">
        <authorList>
            <consortium name="WormBaseParasite"/>
        </authorList>
    </citation>
    <scope>IDENTIFICATION</scope>
</reference>
<evidence type="ECO:0000256" key="2">
    <source>
        <dbReference type="SAM" id="SignalP"/>
    </source>
</evidence>
<keyword evidence="3" id="KW-1185">Reference proteome</keyword>
<proteinExistence type="predicted"/>
<name>A0AAF3F8V6_9BILA</name>
<dbReference type="WBParaSite" id="MBELARI_LOCUS3035">
    <property type="protein sequence ID" value="MBELARI_LOCUS3035"/>
    <property type="gene ID" value="MBELARI_LOCUS3035"/>
</dbReference>
<organism evidence="3 4">
    <name type="scientific">Mesorhabditis belari</name>
    <dbReference type="NCBI Taxonomy" id="2138241"/>
    <lineage>
        <taxon>Eukaryota</taxon>
        <taxon>Metazoa</taxon>
        <taxon>Ecdysozoa</taxon>
        <taxon>Nematoda</taxon>
        <taxon>Chromadorea</taxon>
        <taxon>Rhabditida</taxon>
        <taxon>Rhabditina</taxon>
        <taxon>Rhabditomorpha</taxon>
        <taxon>Rhabditoidea</taxon>
        <taxon>Rhabditidae</taxon>
        <taxon>Mesorhabditinae</taxon>
        <taxon>Mesorhabditis</taxon>
    </lineage>
</organism>
<feature type="region of interest" description="Disordered" evidence="1">
    <location>
        <begin position="199"/>
        <end position="223"/>
    </location>
</feature>
<evidence type="ECO:0000313" key="4">
    <source>
        <dbReference type="WBParaSite" id="MBELARI_LOCUS3035"/>
    </source>
</evidence>
<sequence>MILRLAQYFLAFSKILLALPVNFDNLRDPIVFTVKRENEHPNQPTMPPLFNHARNEPILIDASSFNQLFKQYEITKSELKPFKYQFNAMPDSPRTIILPARNFIQNIAQSVVQTHKMNENGDIGIRRKLLSPEDDPSLFSKNYISTPKPIRDRVCCLENGKIVKKIDDSPLPSSMTQPNPFHQQINQNQLADLVQKKPIQQPSERQNQRQNQQFPPEFSIPVQNFGESSQKLDQLKWPEKLQKINQLSDNQPINPTSNPAMISQKTTTTLLPMNLKMNIIPDENLQATGKKIGLNSAYPGLLPQKANFEKTSTLESAQINPGANIISQSGLLEAQSTTEGSDSSKGITEISIEYRKMWTALANHWHQLKQAIYSAGLDKDVAVIWDKFHTAVQPFMSDFASSFAKALKSAARKYYRKLNQNEATHDAINHMKQILTEERKN</sequence>
<evidence type="ECO:0000313" key="3">
    <source>
        <dbReference type="Proteomes" id="UP000887575"/>
    </source>
</evidence>
<feature type="signal peptide" evidence="2">
    <location>
        <begin position="1"/>
        <end position="18"/>
    </location>
</feature>
<feature type="compositionally biased region" description="Low complexity" evidence="1">
    <location>
        <begin position="200"/>
        <end position="217"/>
    </location>
</feature>
<feature type="chain" id="PRO_5042155604" evidence="2">
    <location>
        <begin position="19"/>
        <end position="441"/>
    </location>
</feature>
<dbReference type="AlphaFoldDB" id="A0AAF3F8V6"/>
<dbReference type="Proteomes" id="UP000887575">
    <property type="component" value="Unassembled WGS sequence"/>
</dbReference>